<evidence type="ECO:0000259" key="1">
    <source>
        <dbReference type="PROSITE" id="PS50035"/>
    </source>
</evidence>
<dbReference type="Gene3D" id="3.30.870.10">
    <property type="entry name" value="Endonuclease Chain A"/>
    <property type="match status" value="1"/>
</dbReference>
<reference evidence="2" key="1">
    <citation type="submission" date="2019-08" db="EMBL/GenBank/DDBJ databases">
        <authorList>
            <person name="Kucharzyk K."/>
            <person name="Murdoch R.W."/>
            <person name="Higgins S."/>
            <person name="Loffler F."/>
        </authorList>
    </citation>
    <scope>NUCLEOTIDE SEQUENCE</scope>
</reference>
<dbReference type="SUPFAM" id="SSF56024">
    <property type="entry name" value="Phospholipase D/nuclease"/>
    <property type="match status" value="1"/>
</dbReference>
<gene>
    <name evidence="2" type="ORF">SDC9_144076</name>
</gene>
<feature type="domain" description="PLD phosphodiesterase" evidence="1">
    <location>
        <begin position="13"/>
        <end position="43"/>
    </location>
</feature>
<evidence type="ECO:0000313" key="2">
    <source>
        <dbReference type="EMBL" id="MPM96910.1"/>
    </source>
</evidence>
<dbReference type="InterPro" id="IPR001736">
    <property type="entry name" value="PLipase_D/transphosphatidylase"/>
</dbReference>
<dbReference type="Pfam" id="PF13091">
    <property type="entry name" value="PLDc_2"/>
    <property type="match status" value="1"/>
</dbReference>
<organism evidence="2">
    <name type="scientific">bioreactor metagenome</name>
    <dbReference type="NCBI Taxonomy" id="1076179"/>
    <lineage>
        <taxon>unclassified sequences</taxon>
        <taxon>metagenomes</taxon>
        <taxon>ecological metagenomes</taxon>
    </lineage>
</organism>
<protein>
    <recommendedName>
        <fullName evidence="1">PLD phosphodiesterase domain-containing protein</fullName>
    </recommendedName>
</protein>
<accession>A0A645E540</accession>
<proteinExistence type="predicted"/>
<dbReference type="AlphaFoldDB" id="A0A645E540"/>
<dbReference type="EMBL" id="VSSQ01043245">
    <property type="protein sequence ID" value="MPM96910.1"/>
    <property type="molecule type" value="Genomic_DNA"/>
</dbReference>
<dbReference type="InterPro" id="IPR025202">
    <property type="entry name" value="PLD-like_dom"/>
</dbReference>
<comment type="caution">
    <text evidence="2">The sequence shown here is derived from an EMBL/GenBank/DDBJ whole genome shotgun (WGS) entry which is preliminary data.</text>
</comment>
<name>A0A645E540_9ZZZZ</name>
<dbReference type="GO" id="GO:0003824">
    <property type="term" value="F:catalytic activity"/>
    <property type="evidence" value="ECO:0007669"/>
    <property type="project" value="InterPro"/>
</dbReference>
<sequence length="80" mass="8847">MATKVPKGAKWPHSKYFVVDGHDAKGEPLRAVFAGSLNLTGTALERNDEIALTSVSPKVVTSYQAKHAQLWKSRTKKLRK</sequence>
<dbReference type="PROSITE" id="PS50035">
    <property type="entry name" value="PLD"/>
    <property type="match status" value="1"/>
</dbReference>